<evidence type="ECO:0008006" key="4">
    <source>
        <dbReference type="Google" id="ProtNLM"/>
    </source>
</evidence>
<sequence>MSGDQISVWQKWADQLPPIDLGGDIWPEEVGKDIIGRLISGDVDGFEFSHNFQRCSFKMAVLSNSKLKNVDFKDCSFLESTFIGCDLGSGSTVSCTYSKCVFIGCSLSDAAFHECMYLECRFIECDFRSSMVRNSQIKECLFEECKTSNKVFDGCILFNNSFKKTSIDFRAIIDNFGLDCRQIDQGLIRVDRSYPEAEIYEFDQADNHTSKSSQTSPFESLRLDFYLAEGELEGSTTLDKVFEAEAWLSMVRAPINFMRLLQDFSSFVLYLYDTDKVPVLIVVKMYVLTDKIWSSFQGALGSEHLAQTAAGVNLQCLQRIEHLDRASDRIVGNTQGSKIVYRSFDWATDEQIDDLSKELAALLPESHFFIRPRNSPVDIVFSIGNSATLLLGVYLFLNTKTRIQLAQQKAKDVGRGNTPLVNLEIGGASGKEQMSLVHFSGNLPRAVTFCFEINFSSTLISRIKNVVKDVHIEK</sequence>
<evidence type="ECO:0000256" key="1">
    <source>
        <dbReference type="SAM" id="Phobius"/>
    </source>
</evidence>
<dbReference type="SUPFAM" id="SSF141571">
    <property type="entry name" value="Pentapeptide repeat-like"/>
    <property type="match status" value="1"/>
</dbReference>
<dbReference type="EMBL" id="LPXL01000052">
    <property type="protein sequence ID" value="KZC97674.1"/>
    <property type="molecule type" value="Genomic_DNA"/>
</dbReference>
<organism evidence="2 3">
    <name type="scientific">Thalassospira xiamenensis</name>
    <dbReference type="NCBI Taxonomy" id="220697"/>
    <lineage>
        <taxon>Bacteria</taxon>
        <taxon>Pseudomonadati</taxon>
        <taxon>Pseudomonadota</taxon>
        <taxon>Alphaproteobacteria</taxon>
        <taxon>Rhodospirillales</taxon>
        <taxon>Thalassospiraceae</taxon>
        <taxon>Thalassospira</taxon>
    </lineage>
</organism>
<feature type="transmembrane region" description="Helical" evidence="1">
    <location>
        <begin position="379"/>
        <end position="397"/>
    </location>
</feature>
<keyword evidence="3" id="KW-1185">Reference proteome</keyword>
<comment type="caution">
    <text evidence="2">The sequence shown here is derived from an EMBL/GenBank/DDBJ whole genome shotgun (WGS) entry which is preliminary data.</text>
</comment>
<keyword evidence="1" id="KW-1133">Transmembrane helix</keyword>
<dbReference type="Pfam" id="PF00805">
    <property type="entry name" value="Pentapeptide"/>
    <property type="match status" value="1"/>
</dbReference>
<keyword evidence="1" id="KW-0812">Transmembrane</keyword>
<accession>A0ABR5XYG2</accession>
<dbReference type="RefSeq" id="WP_063094783.1">
    <property type="nucleotide sequence ID" value="NZ_DHZG01000023.1"/>
</dbReference>
<dbReference type="InterPro" id="IPR001646">
    <property type="entry name" value="5peptide_repeat"/>
</dbReference>
<name>A0ABR5XYG2_9PROT</name>
<dbReference type="Proteomes" id="UP000076167">
    <property type="component" value="Unassembled WGS sequence"/>
</dbReference>
<evidence type="ECO:0000313" key="3">
    <source>
        <dbReference type="Proteomes" id="UP000076167"/>
    </source>
</evidence>
<dbReference type="Gene3D" id="2.160.20.80">
    <property type="entry name" value="E3 ubiquitin-protein ligase SopA"/>
    <property type="match status" value="1"/>
</dbReference>
<protein>
    <recommendedName>
        <fullName evidence="4">Pentapeptide repeat-containing protein</fullName>
    </recommendedName>
</protein>
<reference evidence="2 3" key="1">
    <citation type="submission" date="2015-12" db="EMBL/GenBank/DDBJ databases">
        <title>Genome sequence of Thalassospira xiamenensis MCCC 1A03005.</title>
        <authorList>
            <person name="Lu L."/>
            <person name="Lai Q."/>
            <person name="Shao Z."/>
            <person name="Qian P."/>
        </authorList>
    </citation>
    <scope>NUCLEOTIDE SEQUENCE [LARGE SCALE GENOMIC DNA]</scope>
    <source>
        <strain evidence="2 3">MCCC 1A03005</strain>
    </source>
</reference>
<gene>
    <name evidence="2" type="ORF">AUP40_22305</name>
</gene>
<proteinExistence type="predicted"/>
<evidence type="ECO:0000313" key="2">
    <source>
        <dbReference type="EMBL" id="KZC97674.1"/>
    </source>
</evidence>
<keyword evidence="1" id="KW-0472">Membrane</keyword>